<sequence length="328" mass="36122">MRIGITGATGFLGHHLCRGLQAAGHEVLALGRDGKKGRGLELQGLRFVSVDLQDRQGLVQAFEGLDIVVHAAALSSVWGPYEKFYRINVLGTKNVVEACRKNGIGKLVYISSSSVYFNFRDRFEIAESAALAEPSPSCYTRSKVAAERVIMEAEGLDWVVLRPRGIFGPGDGSIIPRVLRIARKGWFPLPRKGEVWVDLTYVENLVQLVSLVVKAEPAAWRQVYNVSNGQPVLIADFFDQVMKGIGVCPRKLNTPVWLMKRVGSGVESLARVLGLGEPPLTRYTVGLLCHDQTLDISNARERLGYVPCCTIEEGVRRTVESMKEAEGE</sequence>
<proteinExistence type="predicted"/>
<dbReference type="InterPro" id="IPR001509">
    <property type="entry name" value="Epimerase_deHydtase"/>
</dbReference>
<keyword evidence="3" id="KW-1185">Reference proteome</keyword>
<dbReference type="GO" id="GO:0004029">
    <property type="term" value="F:aldehyde dehydrogenase (NAD+) activity"/>
    <property type="evidence" value="ECO:0007669"/>
    <property type="project" value="TreeGrafter"/>
</dbReference>
<protein>
    <submittedName>
        <fullName evidence="2">NAD-dependent epimerase/dehydratase family protein</fullName>
    </submittedName>
</protein>
<organism evidence="2 3">
    <name type="scientific">Pelagicoccus enzymogenes</name>
    <dbReference type="NCBI Taxonomy" id="2773457"/>
    <lineage>
        <taxon>Bacteria</taxon>
        <taxon>Pseudomonadati</taxon>
        <taxon>Verrucomicrobiota</taxon>
        <taxon>Opitutia</taxon>
        <taxon>Puniceicoccales</taxon>
        <taxon>Pelagicoccaceae</taxon>
        <taxon>Pelagicoccus</taxon>
    </lineage>
</organism>
<dbReference type="Proteomes" id="UP000622317">
    <property type="component" value="Unassembled WGS sequence"/>
</dbReference>
<reference evidence="2" key="1">
    <citation type="submission" date="2020-09" db="EMBL/GenBank/DDBJ databases">
        <title>Pelagicoccus enzymogenes sp. nov. with an EPS production, isolated from marine sediment.</title>
        <authorList>
            <person name="Feng X."/>
        </authorList>
    </citation>
    <scope>NUCLEOTIDE SEQUENCE</scope>
    <source>
        <strain evidence="2">NFK12</strain>
    </source>
</reference>
<evidence type="ECO:0000313" key="3">
    <source>
        <dbReference type="Proteomes" id="UP000622317"/>
    </source>
</evidence>
<gene>
    <name evidence="2" type="ORF">IEN85_15420</name>
</gene>
<comment type="caution">
    <text evidence="2">The sequence shown here is derived from an EMBL/GenBank/DDBJ whole genome shotgun (WGS) entry which is preliminary data.</text>
</comment>
<dbReference type="PANTHER" id="PTHR48079">
    <property type="entry name" value="PROTEIN YEEZ"/>
    <property type="match status" value="1"/>
</dbReference>
<dbReference type="Pfam" id="PF01370">
    <property type="entry name" value="Epimerase"/>
    <property type="match status" value="1"/>
</dbReference>
<dbReference type="AlphaFoldDB" id="A0A927FCG8"/>
<dbReference type="InterPro" id="IPR036291">
    <property type="entry name" value="NAD(P)-bd_dom_sf"/>
</dbReference>
<evidence type="ECO:0000259" key="1">
    <source>
        <dbReference type="Pfam" id="PF01370"/>
    </source>
</evidence>
<accession>A0A927FCG8</accession>
<dbReference type="SUPFAM" id="SSF51735">
    <property type="entry name" value="NAD(P)-binding Rossmann-fold domains"/>
    <property type="match status" value="1"/>
</dbReference>
<dbReference type="GO" id="GO:0005737">
    <property type="term" value="C:cytoplasm"/>
    <property type="evidence" value="ECO:0007669"/>
    <property type="project" value="TreeGrafter"/>
</dbReference>
<dbReference type="InterPro" id="IPR051783">
    <property type="entry name" value="NAD(P)-dependent_oxidoreduct"/>
</dbReference>
<dbReference type="RefSeq" id="WP_191617995.1">
    <property type="nucleotide sequence ID" value="NZ_JACYFG010000038.1"/>
</dbReference>
<evidence type="ECO:0000313" key="2">
    <source>
        <dbReference type="EMBL" id="MBD5780888.1"/>
    </source>
</evidence>
<feature type="domain" description="NAD-dependent epimerase/dehydratase" evidence="1">
    <location>
        <begin position="5"/>
        <end position="226"/>
    </location>
</feature>
<dbReference type="EMBL" id="JACYFG010000038">
    <property type="protein sequence ID" value="MBD5780888.1"/>
    <property type="molecule type" value="Genomic_DNA"/>
</dbReference>
<dbReference type="Gene3D" id="3.40.50.720">
    <property type="entry name" value="NAD(P)-binding Rossmann-like Domain"/>
    <property type="match status" value="1"/>
</dbReference>
<name>A0A927FCG8_9BACT</name>
<dbReference type="PANTHER" id="PTHR48079:SF6">
    <property type="entry name" value="NAD(P)-BINDING DOMAIN-CONTAINING PROTEIN-RELATED"/>
    <property type="match status" value="1"/>
</dbReference>